<evidence type="ECO:0000256" key="4">
    <source>
        <dbReference type="ARBA" id="ARBA00022692"/>
    </source>
</evidence>
<evidence type="ECO:0000256" key="5">
    <source>
        <dbReference type="ARBA" id="ARBA00022989"/>
    </source>
</evidence>
<dbReference type="GO" id="GO:0005886">
    <property type="term" value="C:plasma membrane"/>
    <property type="evidence" value="ECO:0007669"/>
    <property type="project" value="InterPro"/>
</dbReference>
<keyword evidence="4 10" id="KW-0812">Transmembrane</keyword>
<dbReference type="SMART" id="SM01207">
    <property type="entry name" value="G3P_acyltransf"/>
    <property type="match status" value="1"/>
</dbReference>
<evidence type="ECO:0000256" key="7">
    <source>
        <dbReference type="ARBA" id="ARBA00023136"/>
    </source>
</evidence>
<dbReference type="InterPro" id="IPR003811">
    <property type="entry name" value="G3P_acylTferase_PlsY"/>
</dbReference>
<accession>A0A381VX59</accession>
<dbReference type="GO" id="GO:0008654">
    <property type="term" value="P:phospholipid biosynthetic process"/>
    <property type="evidence" value="ECO:0007669"/>
    <property type="project" value="UniProtKB-KW"/>
</dbReference>
<dbReference type="HAMAP" id="MF_01043">
    <property type="entry name" value="PlsY"/>
    <property type="match status" value="1"/>
</dbReference>
<feature type="transmembrane region" description="Helical" evidence="10">
    <location>
        <begin position="6"/>
        <end position="27"/>
    </location>
</feature>
<keyword evidence="9" id="KW-1208">Phospholipid metabolism</keyword>
<evidence type="ECO:0000256" key="2">
    <source>
        <dbReference type="ARBA" id="ARBA00022516"/>
    </source>
</evidence>
<dbReference type="EMBL" id="UINC01010050">
    <property type="protein sequence ID" value="SVA44855.1"/>
    <property type="molecule type" value="Genomic_DNA"/>
</dbReference>
<keyword evidence="8" id="KW-0594">Phospholipid biosynthesis</keyword>
<organism evidence="11">
    <name type="scientific">marine metagenome</name>
    <dbReference type="NCBI Taxonomy" id="408172"/>
    <lineage>
        <taxon>unclassified sequences</taxon>
        <taxon>metagenomes</taxon>
        <taxon>ecological metagenomes</taxon>
    </lineage>
</organism>
<evidence type="ECO:0000256" key="3">
    <source>
        <dbReference type="ARBA" id="ARBA00022679"/>
    </source>
</evidence>
<evidence type="ECO:0000256" key="10">
    <source>
        <dbReference type="SAM" id="Phobius"/>
    </source>
</evidence>
<dbReference type="Pfam" id="PF02660">
    <property type="entry name" value="G3P_acyltransf"/>
    <property type="match status" value="1"/>
</dbReference>
<evidence type="ECO:0000256" key="8">
    <source>
        <dbReference type="ARBA" id="ARBA00023209"/>
    </source>
</evidence>
<keyword evidence="2" id="KW-0444">Lipid biosynthesis</keyword>
<reference evidence="11" key="1">
    <citation type="submission" date="2018-05" db="EMBL/GenBank/DDBJ databases">
        <authorList>
            <person name="Lanie J.A."/>
            <person name="Ng W.-L."/>
            <person name="Kazmierczak K.M."/>
            <person name="Andrzejewski T.M."/>
            <person name="Davidsen T.M."/>
            <person name="Wayne K.J."/>
            <person name="Tettelin H."/>
            <person name="Glass J.I."/>
            <person name="Rusch D."/>
            <person name="Podicherti R."/>
            <person name="Tsui H.-C.T."/>
            <person name="Winkler M.E."/>
        </authorList>
    </citation>
    <scope>NUCLEOTIDE SEQUENCE</scope>
</reference>
<evidence type="ECO:0000256" key="9">
    <source>
        <dbReference type="ARBA" id="ARBA00023264"/>
    </source>
</evidence>
<evidence type="ECO:0000313" key="11">
    <source>
        <dbReference type="EMBL" id="SVA44855.1"/>
    </source>
</evidence>
<keyword evidence="6" id="KW-0443">Lipid metabolism</keyword>
<feature type="transmembrane region" description="Helical" evidence="10">
    <location>
        <begin position="91"/>
        <end position="111"/>
    </location>
</feature>
<keyword evidence="1" id="KW-1003">Cell membrane</keyword>
<dbReference type="NCBIfam" id="TIGR00023">
    <property type="entry name" value="glycerol-3-phosphate 1-O-acyltransferase PlsY"/>
    <property type="match status" value="1"/>
</dbReference>
<proteinExistence type="inferred from homology"/>
<dbReference type="PANTHER" id="PTHR30309">
    <property type="entry name" value="INNER MEMBRANE PROTEIN YGIH"/>
    <property type="match status" value="1"/>
</dbReference>
<keyword evidence="7 10" id="KW-0472">Membrane</keyword>
<evidence type="ECO:0000256" key="1">
    <source>
        <dbReference type="ARBA" id="ARBA00022475"/>
    </source>
</evidence>
<dbReference type="AlphaFoldDB" id="A0A381VX59"/>
<evidence type="ECO:0000256" key="6">
    <source>
        <dbReference type="ARBA" id="ARBA00023098"/>
    </source>
</evidence>
<gene>
    <name evidence="11" type="ORF">METZ01_LOCUS97709</name>
</gene>
<protein>
    <submittedName>
        <fullName evidence="11">Uncharacterized protein</fullName>
    </submittedName>
</protein>
<sequence>MVEYLYLILLFLSSYIVGSTPTSIVMGRITKGIDIRKHGSGNAGGTNVFRVLGFKPALVVVIVDVFKGWLPVAILAPIFFEKQIIPDLGVVQIFCGFAAVLGHIYTIFAGFKGGKGVGTLGGMLIALFPTAFPFCLAVAIITIITTGYVSLASILAATSLPVFLFTLPPFLGIEPAPLSLLVFSLLIPWFIIFTHRSNIQRIRNGDENRFLKAMIFRKEN</sequence>
<feature type="transmembrane region" description="Helical" evidence="10">
    <location>
        <begin position="57"/>
        <end position="79"/>
    </location>
</feature>
<dbReference type="PANTHER" id="PTHR30309:SF0">
    <property type="entry name" value="GLYCEROL-3-PHOSPHATE ACYLTRANSFERASE-RELATED"/>
    <property type="match status" value="1"/>
</dbReference>
<name>A0A381VX59_9ZZZZ</name>
<feature type="transmembrane region" description="Helical" evidence="10">
    <location>
        <begin position="123"/>
        <end position="156"/>
    </location>
</feature>
<feature type="transmembrane region" description="Helical" evidence="10">
    <location>
        <begin position="176"/>
        <end position="193"/>
    </location>
</feature>
<keyword evidence="5 10" id="KW-1133">Transmembrane helix</keyword>
<dbReference type="GO" id="GO:0043772">
    <property type="term" value="F:acyl-phosphate glycerol-3-phosphate acyltransferase activity"/>
    <property type="evidence" value="ECO:0007669"/>
    <property type="project" value="InterPro"/>
</dbReference>
<keyword evidence="3" id="KW-0808">Transferase</keyword>